<dbReference type="InterPro" id="IPR017937">
    <property type="entry name" value="Thioredoxin_CS"/>
</dbReference>
<dbReference type="Pfam" id="PF13899">
    <property type="entry name" value="Thioredoxin_7"/>
    <property type="match status" value="1"/>
</dbReference>
<evidence type="ECO:0000313" key="3">
    <source>
        <dbReference type="EMBL" id="MBB3840635.1"/>
    </source>
</evidence>
<dbReference type="EMBL" id="JACIBY010000011">
    <property type="protein sequence ID" value="MBB3840635.1"/>
    <property type="molecule type" value="Genomic_DNA"/>
</dbReference>
<reference evidence="3 4" key="1">
    <citation type="submission" date="2020-08" db="EMBL/GenBank/DDBJ databases">
        <title>Genomic Encyclopedia of Type Strains, Phase IV (KMG-IV): sequencing the most valuable type-strain genomes for metagenomic binning, comparative biology and taxonomic classification.</title>
        <authorList>
            <person name="Goeker M."/>
        </authorList>
    </citation>
    <scope>NUCLEOTIDE SEQUENCE [LARGE SCALE GENOMIC DNA]</scope>
    <source>
        <strain evidence="3 4">DSM 17976</strain>
    </source>
</reference>
<dbReference type="RefSeq" id="WP_183977732.1">
    <property type="nucleotide sequence ID" value="NZ_JACIBY010000011.1"/>
</dbReference>
<protein>
    <submittedName>
        <fullName evidence="3">Thioredoxin-related protein</fullName>
    </submittedName>
</protein>
<organism evidence="3 4">
    <name type="scientific">Runella defluvii</name>
    <dbReference type="NCBI Taxonomy" id="370973"/>
    <lineage>
        <taxon>Bacteria</taxon>
        <taxon>Pseudomonadati</taxon>
        <taxon>Bacteroidota</taxon>
        <taxon>Cytophagia</taxon>
        <taxon>Cytophagales</taxon>
        <taxon>Spirosomataceae</taxon>
        <taxon>Runella</taxon>
    </lineage>
</organism>
<dbReference type="PANTHER" id="PTHR15337">
    <property type="entry name" value="ANTERIOR GRADIENT PROTEIN-RELATED"/>
    <property type="match status" value="1"/>
</dbReference>
<dbReference type="Gene3D" id="3.40.30.10">
    <property type="entry name" value="Glutaredoxin"/>
    <property type="match status" value="1"/>
</dbReference>
<keyword evidence="2" id="KW-0676">Redox-active center</keyword>
<dbReference type="InterPro" id="IPR036249">
    <property type="entry name" value="Thioredoxin-like_sf"/>
</dbReference>
<dbReference type="PANTHER" id="PTHR15337:SF11">
    <property type="entry name" value="THIOREDOXIN DOMAIN-CONTAINING PROTEIN"/>
    <property type="match status" value="1"/>
</dbReference>
<accession>A0A7W5ZNI3</accession>
<comment type="caution">
    <text evidence="3">The sequence shown here is derived from an EMBL/GenBank/DDBJ whole genome shotgun (WGS) entry which is preliminary data.</text>
</comment>
<evidence type="ECO:0000256" key="2">
    <source>
        <dbReference type="ARBA" id="ARBA00023284"/>
    </source>
</evidence>
<evidence type="ECO:0000313" key="4">
    <source>
        <dbReference type="Proteomes" id="UP000541352"/>
    </source>
</evidence>
<name>A0A7W5ZNI3_9BACT</name>
<dbReference type="PROSITE" id="PS00194">
    <property type="entry name" value="THIOREDOXIN_1"/>
    <property type="match status" value="1"/>
</dbReference>
<sequence length="166" mass="19164">MKKHVWIALFGLFGLLAVESQAQTLRWTSFEHLTDSLRKERRPVLVFIHTDWCTYCKMMELRTFSDQQVVTKLQEKFYCVRLNAEDNQPITFLQRAYKFKPTGVKTGVHELAQVLGTENGKLSYPTTVFFDQYLQLQGRVVGALDAKSLKQVIESGIVLNHLAPER</sequence>
<keyword evidence="4" id="KW-1185">Reference proteome</keyword>
<dbReference type="SUPFAM" id="SSF52833">
    <property type="entry name" value="Thioredoxin-like"/>
    <property type="match status" value="1"/>
</dbReference>
<dbReference type="InterPro" id="IPR051099">
    <property type="entry name" value="AGR/TXD"/>
</dbReference>
<dbReference type="AlphaFoldDB" id="A0A7W5ZNI3"/>
<keyword evidence="1" id="KW-0732">Signal</keyword>
<gene>
    <name evidence="3" type="ORF">FHS57_004655</name>
</gene>
<dbReference type="Proteomes" id="UP000541352">
    <property type="component" value="Unassembled WGS sequence"/>
</dbReference>
<evidence type="ECO:0000256" key="1">
    <source>
        <dbReference type="ARBA" id="ARBA00022729"/>
    </source>
</evidence>
<proteinExistence type="predicted"/>